<gene>
    <name evidence="1" type="ORF">O6H91_22G033400</name>
</gene>
<accession>A0ACC2AE99</accession>
<name>A0ACC2AE99_DIPCM</name>
<proteinExistence type="predicted"/>
<evidence type="ECO:0000313" key="1">
    <source>
        <dbReference type="EMBL" id="KAJ7515894.1"/>
    </source>
</evidence>
<comment type="caution">
    <text evidence="1">The sequence shown here is derived from an EMBL/GenBank/DDBJ whole genome shotgun (WGS) entry which is preliminary data.</text>
</comment>
<keyword evidence="2" id="KW-1185">Reference proteome</keyword>
<dbReference type="Proteomes" id="UP001162992">
    <property type="component" value="Chromosome 22"/>
</dbReference>
<reference evidence="2" key="1">
    <citation type="journal article" date="2024" name="Proc. Natl. Acad. Sci. U.S.A.">
        <title>Extraordinary preservation of gene collinearity over three hundred million years revealed in homosporous lycophytes.</title>
        <authorList>
            <person name="Li C."/>
            <person name="Wickell D."/>
            <person name="Kuo L.Y."/>
            <person name="Chen X."/>
            <person name="Nie B."/>
            <person name="Liao X."/>
            <person name="Peng D."/>
            <person name="Ji J."/>
            <person name="Jenkins J."/>
            <person name="Williams M."/>
            <person name="Shu S."/>
            <person name="Plott C."/>
            <person name="Barry K."/>
            <person name="Rajasekar S."/>
            <person name="Grimwood J."/>
            <person name="Han X."/>
            <person name="Sun S."/>
            <person name="Hou Z."/>
            <person name="He W."/>
            <person name="Dai G."/>
            <person name="Sun C."/>
            <person name="Schmutz J."/>
            <person name="Leebens-Mack J.H."/>
            <person name="Li F.W."/>
            <person name="Wang L."/>
        </authorList>
    </citation>
    <scope>NUCLEOTIDE SEQUENCE [LARGE SCALE GENOMIC DNA]</scope>
    <source>
        <strain evidence="2">cv. PW_Plant_1</strain>
    </source>
</reference>
<protein>
    <submittedName>
        <fullName evidence="1">Uncharacterized protein</fullName>
    </submittedName>
</protein>
<sequence length="1205" mass="133692">MVSTSSGGISKHIEGGGQLLQELEALSHALYRGGRPAAPAWNDPAAATRERRASEYQQRQPTVVAGRARHSISAAGLDGAEKQGYEKQLHEVTNFSEWLQENVSSEKKSLWNWKPLRALAHIGQQRFHCAFLAQVHAIKNLPSSMNGLRLIVHFRQKDSYAQTMPCRVSQGSVEFDETLRIRCTVYASKKASQGIKYMPKSFVLSVVSLDVDELELGKHQLDLSRMLPESFDEQGNGEKDLNRTTSFYLSGKAKGGTLMVTFGYEILDKEFRHAADGDDGSEFGESPIRRGLPSFNSLPNSPPIRPVALPANTYISSSSFSEPGIDMGEYLSMEHLSLDDEEERSYTLKSTHRPRSLSQSDIGFVDFSRFDPNNKRIPRVGAMQLGNSGLQATGSGQRQSSEVDPAPEDDVDFDVVDQGVEISTFYVKPPMRLPTTVEDAEDEFETQQQLDLSMDDGKPVSLYFPSIDEGDDRGADTEQWESNNKDAEMPSIPTENLLERNNKENAWNDDSLKRVHGAFQELKGKRRDCIDDENSKAFSAAALKIGEEGAGLNLDNEADLVTGEFLHMLEEGQESAQHSSDSEPSSPTALLLKQFKQEAVLERGLSRDFASPRVPDFELEDEKQRNNEDQYAAMWGSEEESGLAAIMDAAETELQKATQKMRSKARAKMLEDAETEELMHQWGLDEKAFQSTSPPTNKHSLHSPTSIPPAPPLAQGFDAVIPTRDGGALRSMSSAHFHRGQFDGRLVMHVSKPVVVPAEMGCSSLDILQGMAAAGMEQMAAEAMHAMPLDDITGKSVQQIAFEGRAALESPGHRYLALGTAEKRGLDLQTNYVHNLSADYTSADLYSNNTEDIIGGYEIKSKARARSYIDPFEEYMSLEELAPVAMGKIEALAMEGLKIQCDMAEEDAPNNVDAFSWKDMVAFKDQKISRGSDIGSIERVTPMHLLEGTEYGEEDLQFSGGLMSMAITLEEWMRLDAGVYDESESNEKTLAILAAHHATHNEIVPRRKRDSDKTQATDHQRKGGIMNDTLTLAMLVQLRDPLRNYEPVGSPMMALVQAERLVVPPRPKMWKRVSVKGNSEDEEDVKRQEAQIPQFKITGVHMSGLNTKLENKSYNKKVWGNERQHQSASRWLIANGMSKASSSKHPMLKSKQMPPAKTKVKQGDSLWSISAQVHGSGAKWPEIAALNPHIRNPNVIFANDTIRTR</sequence>
<dbReference type="EMBL" id="CM055113">
    <property type="protein sequence ID" value="KAJ7515894.1"/>
    <property type="molecule type" value="Genomic_DNA"/>
</dbReference>
<organism evidence="1 2">
    <name type="scientific">Diphasiastrum complanatum</name>
    <name type="common">Issler's clubmoss</name>
    <name type="synonym">Lycopodium complanatum</name>
    <dbReference type="NCBI Taxonomy" id="34168"/>
    <lineage>
        <taxon>Eukaryota</taxon>
        <taxon>Viridiplantae</taxon>
        <taxon>Streptophyta</taxon>
        <taxon>Embryophyta</taxon>
        <taxon>Tracheophyta</taxon>
        <taxon>Lycopodiopsida</taxon>
        <taxon>Lycopodiales</taxon>
        <taxon>Lycopodiaceae</taxon>
        <taxon>Lycopodioideae</taxon>
        <taxon>Diphasiastrum</taxon>
    </lineage>
</organism>
<evidence type="ECO:0000313" key="2">
    <source>
        <dbReference type="Proteomes" id="UP001162992"/>
    </source>
</evidence>